<evidence type="ECO:0008006" key="3">
    <source>
        <dbReference type="Google" id="ProtNLM"/>
    </source>
</evidence>
<sequence length="151" mass="17238">MKVGQHFSFFAQTTLQLYRLPCSPAAVRLLAMIAAHESGGFRYVQQLKNGPAKGLLQMEPVGLKEVQRYLKLRPEKFREMPKAEALHLDQLIFDAQLAIACARVFFMAKPEPLPCADDIEGLARYAKEHWNTDSGKAIWEDYADAYRRYCT</sequence>
<accession>A0A142BCT2</accession>
<reference evidence="1 2" key="1">
    <citation type="journal article" date="2016" name="Front. Microbiol.">
        <title>Genomic Insight into the Host-Endosymbiont Relationship of Endozoicomonas montiporae CL-33(T) with its Coral Host.</title>
        <authorList>
            <person name="Ding J.-Y."/>
            <person name="Shiu J.-H."/>
            <person name="Chen W.-M."/>
            <person name="Chiang Y.-R."/>
            <person name="Tang S.-L."/>
        </authorList>
    </citation>
    <scope>NUCLEOTIDE SEQUENCE [LARGE SCALE GENOMIC DNA]</scope>
    <source>
        <strain evidence="1 2">CL-33</strain>
    </source>
</reference>
<protein>
    <recommendedName>
        <fullName evidence="3">Transglycosylase SLT domain-containing protein</fullName>
    </recommendedName>
</protein>
<dbReference type="EMBL" id="CP013251">
    <property type="protein sequence ID" value="AMO56558.1"/>
    <property type="molecule type" value="Genomic_DNA"/>
</dbReference>
<name>A0A142BCT2_9GAMM</name>
<gene>
    <name evidence="1" type="ORF">EZMO1_2474</name>
</gene>
<dbReference type="OrthoDB" id="7355818at2"/>
<dbReference type="AlphaFoldDB" id="A0A142BCT2"/>
<dbReference type="PATRIC" id="fig|570277.3.peg.2656"/>
<dbReference type="KEGG" id="emp:EZMO1_2474"/>
<evidence type="ECO:0000313" key="1">
    <source>
        <dbReference type="EMBL" id="AMO56558.1"/>
    </source>
</evidence>
<evidence type="ECO:0000313" key="2">
    <source>
        <dbReference type="Proteomes" id="UP000071065"/>
    </source>
</evidence>
<dbReference type="Proteomes" id="UP000071065">
    <property type="component" value="Chromosome"/>
</dbReference>
<dbReference type="RefSeq" id="WP_051789335.1">
    <property type="nucleotide sequence ID" value="NZ_CP013251.1"/>
</dbReference>
<organism evidence="1 2">
    <name type="scientific">Endozoicomonas montiporae CL-33</name>
    <dbReference type="NCBI Taxonomy" id="570277"/>
    <lineage>
        <taxon>Bacteria</taxon>
        <taxon>Pseudomonadati</taxon>
        <taxon>Pseudomonadota</taxon>
        <taxon>Gammaproteobacteria</taxon>
        <taxon>Oceanospirillales</taxon>
        <taxon>Endozoicomonadaceae</taxon>
        <taxon>Endozoicomonas</taxon>
    </lineage>
</organism>
<proteinExistence type="predicted"/>
<dbReference type="STRING" id="570277.EZMO1_2474"/>